<gene>
    <name evidence="7" type="primary">LOC100897483</name>
</gene>
<dbReference type="RefSeq" id="XP_003741862.1">
    <property type="nucleotide sequence ID" value="XM_003741814.1"/>
</dbReference>
<dbReference type="InterPro" id="IPR051433">
    <property type="entry name" value="CIBP"/>
</dbReference>
<keyword evidence="1" id="KW-0479">Metal-binding</keyword>
<dbReference type="AlphaFoldDB" id="A0AAJ6VXD2"/>
<dbReference type="GO" id="GO:0007229">
    <property type="term" value="P:integrin-mediated signaling pathway"/>
    <property type="evidence" value="ECO:0007669"/>
    <property type="project" value="UniProtKB-KW"/>
</dbReference>
<dbReference type="GO" id="GO:0005509">
    <property type="term" value="F:calcium ion binding"/>
    <property type="evidence" value="ECO:0007669"/>
    <property type="project" value="InterPro"/>
</dbReference>
<dbReference type="PROSITE" id="PS50222">
    <property type="entry name" value="EF_HAND_2"/>
    <property type="match status" value="1"/>
</dbReference>
<dbReference type="KEGG" id="goe:100897483"/>
<proteinExistence type="predicted"/>
<dbReference type="PANTHER" id="PTHR45791">
    <property type="entry name" value="CALCIUM AND INTEGRIN BINDING FAMILY MEMBER 2"/>
    <property type="match status" value="1"/>
</dbReference>
<accession>A0AAJ6VXD2</accession>
<feature type="domain" description="EF-hand" evidence="5">
    <location>
        <begin position="228"/>
        <end position="263"/>
    </location>
</feature>
<keyword evidence="2" id="KW-0677">Repeat</keyword>
<reference evidence="7" key="1">
    <citation type="submission" date="2025-08" db="UniProtKB">
        <authorList>
            <consortium name="RefSeq"/>
        </authorList>
    </citation>
    <scope>IDENTIFICATION</scope>
</reference>
<dbReference type="InterPro" id="IPR018247">
    <property type="entry name" value="EF_Hand_1_Ca_BS"/>
</dbReference>
<evidence type="ECO:0000256" key="4">
    <source>
        <dbReference type="ARBA" id="ARBA00022842"/>
    </source>
</evidence>
<dbReference type="Proteomes" id="UP000694867">
    <property type="component" value="Unplaced"/>
</dbReference>
<keyword evidence="6" id="KW-1185">Reference proteome</keyword>
<name>A0AAJ6VXD2_9ACAR</name>
<keyword evidence="3" id="KW-0106">Calcium</keyword>
<dbReference type="GeneID" id="100897483"/>
<dbReference type="Pfam" id="PF13499">
    <property type="entry name" value="EF-hand_7"/>
    <property type="match status" value="1"/>
</dbReference>
<evidence type="ECO:0000256" key="2">
    <source>
        <dbReference type="ARBA" id="ARBA00022737"/>
    </source>
</evidence>
<dbReference type="Gene3D" id="1.10.238.10">
    <property type="entry name" value="EF-hand"/>
    <property type="match status" value="2"/>
</dbReference>
<keyword evidence="4" id="KW-0460">Magnesium</keyword>
<evidence type="ECO:0000313" key="7">
    <source>
        <dbReference type="RefSeq" id="XP_003741862.1"/>
    </source>
</evidence>
<evidence type="ECO:0000259" key="5">
    <source>
        <dbReference type="PROSITE" id="PS50222"/>
    </source>
</evidence>
<protein>
    <submittedName>
        <fullName evidence="7">Calcium and integrin-binding family member 3</fullName>
    </submittedName>
</protein>
<organism evidence="6 7">
    <name type="scientific">Galendromus occidentalis</name>
    <name type="common">western predatory mite</name>
    <dbReference type="NCBI Taxonomy" id="34638"/>
    <lineage>
        <taxon>Eukaryota</taxon>
        <taxon>Metazoa</taxon>
        <taxon>Ecdysozoa</taxon>
        <taxon>Arthropoda</taxon>
        <taxon>Chelicerata</taxon>
        <taxon>Arachnida</taxon>
        <taxon>Acari</taxon>
        <taxon>Parasitiformes</taxon>
        <taxon>Mesostigmata</taxon>
        <taxon>Gamasina</taxon>
        <taxon>Phytoseioidea</taxon>
        <taxon>Phytoseiidae</taxon>
        <taxon>Typhlodrominae</taxon>
        <taxon>Galendromus</taxon>
    </lineage>
</organism>
<dbReference type="GO" id="GO:0055074">
    <property type="term" value="P:calcium ion homeostasis"/>
    <property type="evidence" value="ECO:0007669"/>
    <property type="project" value="TreeGrafter"/>
</dbReference>
<sequence>MSLHRMCSTQQILLHPGACSIFGILGSDLVPSTSYKTYSAETRSRAAVLHTKGAFRIAPPRSAAPIPPKSFTKLQCHSVSRKMGNKVPRLSDEQLEDLQDCTFFTRKEILTIQHKFVELDPQNLPRVMTNDEGRTAECPVDRIEKMPEFKENPFRRRIAEVFSESGSGNMCFEDFLDMLSVFSEAAPKHIKMHYAFKIYDYDSDGKLGPKDIELATVALTKGELSMEDVKVVVEKVLDEGDIDSDGHLSLKEFEHVLSRAPDFVNSFHVRA</sequence>
<dbReference type="InterPro" id="IPR002048">
    <property type="entry name" value="EF_hand_dom"/>
</dbReference>
<dbReference type="InterPro" id="IPR011992">
    <property type="entry name" value="EF-hand-dom_pair"/>
</dbReference>
<dbReference type="PROSITE" id="PS00018">
    <property type="entry name" value="EF_HAND_1"/>
    <property type="match status" value="2"/>
</dbReference>
<dbReference type="FunFam" id="1.10.238.10:FF:000079">
    <property type="entry name" value="Calcium and integrin-binding family member 2"/>
    <property type="match status" value="1"/>
</dbReference>
<dbReference type="PANTHER" id="PTHR45791:SF6">
    <property type="entry name" value="CALCIUM AND INTEGRIN BINDING FAMILY MEMBER 2"/>
    <property type="match status" value="1"/>
</dbReference>
<dbReference type="GO" id="GO:0000287">
    <property type="term" value="F:magnesium ion binding"/>
    <property type="evidence" value="ECO:0007669"/>
    <property type="project" value="TreeGrafter"/>
</dbReference>
<evidence type="ECO:0000256" key="1">
    <source>
        <dbReference type="ARBA" id="ARBA00022723"/>
    </source>
</evidence>
<dbReference type="SUPFAM" id="SSF47473">
    <property type="entry name" value="EF-hand"/>
    <property type="match status" value="1"/>
</dbReference>
<evidence type="ECO:0000256" key="3">
    <source>
        <dbReference type="ARBA" id="ARBA00022837"/>
    </source>
</evidence>
<evidence type="ECO:0000313" key="6">
    <source>
        <dbReference type="Proteomes" id="UP000694867"/>
    </source>
</evidence>
<keyword evidence="7" id="KW-0401">Integrin</keyword>